<evidence type="ECO:0000256" key="1">
    <source>
        <dbReference type="ARBA" id="ARBA00008725"/>
    </source>
</evidence>
<dbReference type="InterPro" id="IPR011862">
    <property type="entry name" value="Phos-bd"/>
</dbReference>
<dbReference type="Proteomes" id="UP000000268">
    <property type="component" value="Chromosome"/>
</dbReference>
<dbReference type="PANTHER" id="PTHR30570:SF1">
    <property type="entry name" value="PHOSPHATE-BINDING PROTEIN PSTS"/>
    <property type="match status" value="1"/>
</dbReference>
<keyword evidence="2 4" id="KW-0813">Transport</keyword>
<dbReference type="Gene3D" id="3.40.190.10">
    <property type="entry name" value="Periplasmic binding protein-like II"/>
    <property type="match status" value="2"/>
</dbReference>
<proteinExistence type="inferred from homology"/>
<dbReference type="eggNOG" id="COG0226">
    <property type="taxonomic scope" value="Bacteria"/>
</dbReference>
<evidence type="ECO:0000313" key="7">
    <source>
        <dbReference type="Proteomes" id="UP000000268"/>
    </source>
</evidence>
<evidence type="ECO:0000313" key="6">
    <source>
        <dbReference type="EMBL" id="ABW25254.1"/>
    </source>
</evidence>
<dbReference type="InterPro" id="IPR024370">
    <property type="entry name" value="PBP_domain"/>
</dbReference>
<dbReference type="FunFam" id="3.40.190.10:FF:000055">
    <property type="entry name" value="Phosphate ABC transporter, phosphate-binding protein"/>
    <property type="match status" value="1"/>
</dbReference>
<keyword evidence="3 4" id="KW-0732">Signal</keyword>
<dbReference type="Pfam" id="PF12849">
    <property type="entry name" value="PBP_like_2"/>
    <property type="match status" value="1"/>
</dbReference>
<dbReference type="EMBL" id="CP000828">
    <property type="protein sequence ID" value="ABW25254.1"/>
    <property type="molecule type" value="Genomic_DNA"/>
</dbReference>
<protein>
    <recommendedName>
        <fullName evidence="4">Phosphate-binding protein</fullName>
    </recommendedName>
</protein>
<dbReference type="AlphaFoldDB" id="B0C7J4"/>
<organism evidence="6 7">
    <name type="scientific">Acaryochloris marina (strain MBIC 11017)</name>
    <dbReference type="NCBI Taxonomy" id="329726"/>
    <lineage>
        <taxon>Bacteria</taxon>
        <taxon>Bacillati</taxon>
        <taxon>Cyanobacteriota</taxon>
        <taxon>Cyanophyceae</taxon>
        <taxon>Acaryochloridales</taxon>
        <taxon>Acaryochloridaceae</taxon>
        <taxon>Acaryochloris</taxon>
    </lineage>
</organism>
<sequence>MQLNRSTLTGAVVSLAVAVSTTAFSATSADAQTKKIKIDGSSTVFPISEAVAEEFQKLTNNKVNVTVGVSGTGGGFKKFCAGETDISDASRPIKEKEQKLCEGVEYIEIPVAFDALTVVVNKGNPIKSMTVAELKKMWSENPEGSVTTWKEVNSSWPADKISFYAPGSDSGTFDYFNGTIAKKNHRKDITASEDDNILVQGVSREPNGIGYFGFAYYEQNKDRLNAVAIDNGNGPVLPSREAVENGTYTPLSRPIFIYVNKKAAKRPEVRQFVNYYLRKAAEFSAEVGYIPLPAPAYQQAAKNFREGKTGSFFAGRDTDGLKVSEVLKSK</sequence>
<comment type="function">
    <text evidence="4">Involved in the system for phosphate transport across the cytoplasmic membrane.</text>
</comment>
<dbReference type="InterPro" id="IPR050811">
    <property type="entry name" value="Phosphate_ABC_transporter"/>
</dbReference>
<dbReference type="HOGENOM" id="CLU_026228_1_0_3"/>
<feature type="chain" id="PRO_5027137114" description="Phosphate-binding protein" evidence="4">
    <location>
        <begin position="26"/>
        <end position="330"/>
    </location>
</feature>
<dbReference type="STRING" id="329726.AM1_0168"/>
<reference evidence="6 7" key="1">
    <citation type="journal article" date="2008" name="Proc. Natl. Acad. Sci. U.S.A.">
        <title>Niche adaptation and genome expansion in the chlorophyll d-producing cyanobacterium Acaryochloris marina.</title>
        <authorList>
            <person name="Swingley W.D."/>
            <person name="Chen M."/>
            <person name="Cheung P.C."/>
            <person name="Conrad A.L."/>
            <person name="Dejesa L.C."/>
            <person name="Hao J."/>
            <person name="Honchak B.M."/>
            <person name="Karbach L.E."/>
            <person name="Kurdoglu A."/>
            <person name="Lahiri S."/>
            <person name="Mastrian S.D."/>
            <person name="Miyashita H."/>
            <person name="Page L."/>
            <person name="Ramakrishna P."/>
            <person name="Satoh S."/>
            <person name="Sattley W.M."/>
            <person name="Shimada Y."/>
            <person name="Taylor H.L."/>
            <person name="Tomo T."/>
            <person name="Tsuchiya T."/>
            <person name="Wang Z.T."/>
            <person name="Raymond J."/>
            <person name="Mimuro M."/>
            <person name="Blankenship R.E."/>
            <person name="Touchman J.W."/>
        </authorList>
    </citation>
    <scope>NUCLEOTIDE SEQUENCE [LARGE SCALE GENOMIC DNA]</scope>
    <source>
        <strain evidence="7">MBIC 11017</strain>
    </source>
</reference>
<dbReference type="NCBIfam" id="TIGR02136">
    <property type="entry name" value="ptsS_2"/>
    <property type="match status" value="1"/>
</dbReference>
<feature type="domain" description="PBP" evidence="5">
    <location>
        <begin position="28"/>
        <end position="277"/>
    </location>
</feature>
<evidence type="ECO:0000256" key="3">
    <source>
        <dbReference type="ARBA" id="ARBA00022729"/>
    </source>
</evidence>
<evidence type="ECO:0000259" key="5">
    <source>
        <dbReference type="Pfam" id="PF12849"/>
    </source>
</evidence>
<name>B0C7J4_ACAM1</name>
<accession>B0C7J4</accession>
<dbReference type="GO" id="GO:0042301">
    <property type="term" value="F:phosphate ion binding"/>
    <property type="evidence" value="ECO:0007669"/>
    <property type="project" value="UniProtKB-UniRule"/>
</dbReference>
<gene>
    <name evidence="6" type="primary">sphX</name>
    <name evidence="6" type="ordered locus">AM1_0168</name>
</gene>
<comment type="similarity">
    <text evidence="1 4">Belongs to the PstS family.</text>
</comment>
<dbReference type="GO" id="GO:0006817">
    <property type="term" value="P:phosphate ion transport"/>
    <property type="evidence" value="ECO:0007669"/>
    <property type="project" value="UniProtKB-UniRule"/>
</dbReference>
<dbReference type="RefSeq" id="WP_012160867.1">
    <property type="nucleotide sequence ID" value="NC_009925.1"/>
</dbReference>
<dbReference type="PANTHER" id="PTHR30570">
    <property type="entry name" value="PERIPLASMIC PHOSPHATE BINDING COMPONENT OF PHOSPHATE ABC TRANSPORTER"/>
    <property type="match status" value="1"/>
</dbReference>
<dbReference type="KEGG" id="amr:AM1_0168"/>
<evidence type="ECO:0000256" key="2">
    <source>
        <dbReference type="ARBA" id="ARBA00022448"/>
    </source>
</evidence>
<keyword evidence="7" id="KW-1185">Reference proteome</keyword>
<dbReference type="OrthoDB" id="9790048at2"/>
<dbReference type="SUPFAM" id="SSF53850">
    <property type="entry name" value="Periplasmic binding protein-like II"/>
    <property type="match status" value="1"/>
</dbReference>
<evidence type="ECO:0000256" key="4">
    <source>
        <dbReference type="RuleBase" id="RU367119"/>
    </source>
</evidence>
<feature type="signal peptide" evidence="4">
    <location>
        <begin position="1"/>
        <end position="25"/>
    </location>
</feature>
<keyword evidence="4" id="KW-0592">Phosphate transport</keyword>
<dbReference type="CDD" id="cd13654">
    <property type="entry name" value="PBP2_phosphate_like_2"/>
    <property type="match status" value="1"/>
</dbReference>